<dbReference type="InterPro" id="IPR029044">
    <property type="entry name" value="Nucleotide-diphossugar_trans"/>
</dbReference>
<evidence type="ECO:0000313" key="2">
    <source>
        <dbReference type="EMBL" id="AMO21160.1"/>
    </source>
</evidence>
<gene>
    <name evidence="2" type="ORF">UN65_13205</name>
</gene>
<sequence>MISIVIPTYNSQRTIRKALLSVIEQSYQNWELIVVDDGSIDRTIVEVNNLINTLPDHVKKKIKLIQQANTGPSGARNKGIKNAKGRFIAFLDADDYWFKDKLEIQYRHFADDSDLILCATAFGHKKLADPMVLKIISFKKLLFKNYFSTPAVMIKKEALREVSFDENQRFSEDYKLWLSIAFDNKCLYINEVLAANQDHKSDYGQYGLSANLFQMEKGELSNYIDLFEKGKINFTLLLLCVSFSIVKYMKRIIVSLLQKKF</sequence>
<dbReference type="PANTHER" id="PTHR22916:SF3">
    <property type="entry name" value="UDP-GLCNAC:BETAGAL BETA-1,3-N-ACETYLGLUCOSAMINYLTRANSFERASE-LIKE PROTEIN 1"/>
    <property type="match status" value="1"/>
</dbReference>
<dbReference type="Proteomes" id="UP000304840">
    <property type="component" value="Chromosome"/>
</dbReference>
<dbReference type="PANTHER" id="PTHR22916">
    <property type="entry name" value="GLYCOSYLTRANSFERASE"/>
    <property type="match status" value="1"/>
</dbReference>
<accession>A0AAI8GC42</accession>
<evidence type="ECO:0000313" key="3">
    <source>
        <dbReference type="Proteomes" id="UP000304840"/>
    </source>
</evidence>
<organism evidence="2 3">
    <name type="scientific">Flavobacterium columnare</name>
    <dbReference type="NCBI Taxonomy" id="996"/>
    <lineage>
        <taxon>Bacteria</taxon>
        <taxon>Pseudomonadati</taxon>
        <taxon>Bacteroidota</taxon>
        <taxon>Flavobacteriia</taxon>
        <taxon>Flavobacteriales</taxon>
        <taxon>Flavobacteriaceae</taxon>
        <taxon>Flavobacterium</taxon>
    </lineage>
</organism>
<reference evidence="2 3" key="2">
    <citation type="submission" date="2019-05" db="EMBL/GenBank/DDBJ databases">
        <authorList>
            <person name="Ravantti J.J."/>
        </authorList>
    </citation>
    <scope>NUCLEOTIDE SEQUENCE [LARGE SCALE GENOMIC DNA]</scope>
    <source>
        <strain evidence="2 3">B185</strain>
    </source>
</reference>
<dbReference type="AlphaFoldDB" id="A0AAI8GC42"/>
<dbReference type="SUPFAM" id="SSF53448">
    <property type="entry name" value="Nucleotide-diphospho-sugar transferases"/>
    <property type="match status" value="1"/>
</dbReference>
<reference evidence="3" key="1">
    <citation type="submission" date="2016-03" db="EMBL/GenBank/DDBJ databases">
        <title>Flavobacterium columnare strain B185, complete genome.</title>
        <authorList>
            <person name="Sundberg L.-R."/>
            <person name="Papponen P."/>
            <person name="Laanto E."/>
        </authorList>
    </citation>
    <scope>NUCLEOTIDE SEQUENCE [LARGE SCALE GENOMIC DNA]</scope>
    <source>
        <strain evidence="3">B185</strain>
    </source>
</reference>
<dbReference type="EMBL" id="CP010992">
    <property type="protein sequence ID" value="AMO21160.1"/>
    <property type="molecule type" value="Genomic_DNA"/>
</dbReference>
<feature type="domain" description="Glycosyltransferase 2-like" evidence="1">
    <location>
        <begin position="3"/>
        <end position="134"/>
    </location>
</feature>
<dbReference type="Pfam" id="PF00535">
    <property type="entry name" value="Glycos_transf_2"/>
    <property type="match status" value="1"/>
</dbReference>
<dbReference type="Gene3D" id="3.90.550.10">
    <property type="entry name" value="Spore Coat Polysaccharide Biosynthesis Protein SpsA, Chain A"/>
    <property type="match status" value="1"/>
</dbReference>
<proteinExistence type="predicted"/>
<name>A0AAI8GC42_9FLAO</name>
<dbReference type="RefSeq" id="WP_138425730.1">
    <property type="nucleotide sequence ID" value="NZ_CP010992.1"/>
</dbReference>
<dbReference type="InterPro" id="IPR001173">
    <property type="entry name" value="Glyco_trans_2-like"/>
</dbReference>
<protein>
    <submittedName>
        <fullName evidence="2">Glycosyltransferase</fullName>
    </submittedName>
</protein>
<dbReference type="GO" id="GO:0016758">
    <property type="term" value="F:hexosyltransferase activity"/>
    <property type="evidence" value="ECO:0007669"/>
    <property type="project" value="UniProtKB-ARBA"/>
</dbReference>
<evidence type="ECO:0000259" key="1">
    <source>
        <dbReference type="Pfam" id="PF00535"/>
    </source>
</evidence>